<dbReference type="EMBL" id="JALJOT010000003">
    <property type="protein sequence ID" value="KAK9916770.1"/>
    <property type="molecule type" value="Genomic_DNA"/>
</dbReference>
<protein>
    <recommendedName>
        <fullName evidence="3">JmjC domain-containing protein</fullName>
    </recommendedName>
</protein>
<sequence length="109" mass="12528">MGILRGEERGGKEPVICNLALDLHQRDGDCVLVPLARPHQVTNHAPHLKMVWDWIDVPDTDFFVWSHQNVYIKYFNLQANQPEDYVNIVLSMELEIQCIVEACSACPRL</sequence>
<gene>
    <name evidence="1" type="ORF">WJX75_006747</name>
</gene>
<comment type="caution">
    <text evidence="1">The sequence shown here is derived from an EMBL/GenBank/DDBJ whole genome shotgun (WGS) entry which is preliminary data.</text>
</comment>
<evidence type="ECO:0008006" key="3">
    <source>
        <dbReference type="Google" id="ProtNLM"/>
    </source>
</evidence>
<proteinExistence type="predicted"/>
<name>A0ABR2YYI3_9CHLO</name>
<dbReference type="Proteomes" id="UP001491310">
    <property type="component" value="Unassembled WGS sequence"/>
</dbReference>
<accession>A0ABR2YYI3</accession>
<organism evidence="1 2">
    <name type="scientific">Coccomyxa subellipsoidea</name>
    <dbReference type="NCBI Taxonomy" id="248742"/>
    <lineage>
        <taxon>Eukaryota</taxon>
        <taxon>Viridiplantae</taxon>
        <taxon>Chlorophyta</taxon>
        <taxon>core chlorophytes</taxon>
        <taxon>Trebouxiophyceae</taxon>
        <taxon>Trebouxiophyceae incertae sedis</taxon>
        <taxon>Coccomyxaceae</taxon>
        <taxon>Coccomyxa</taxon>
    </lineage>
</organism>
<reference evidence="1 2" key="1">
    <citation type="journal article" date="2024" name="Nat. Commun.">
        <title>Phylogenomics reveals the evolutionary origins of lichenization in chlorophyte algae.</title>
        <authorList>
            <person name="Puginier C."/>
            <person name="Libourel C."/>
            <person name="Otte J."/>
            <person name="Skaloud P."/>
            <person name="Haon M."/>
            <person name="Grisel S."/>
            <person name="Petersen M."/>
            <person name="Berrin J.G."/>
            <person name="Delaux P.M."/>
            <person name="Dal Grande F."/>
            <person name="Keller J."/>
        </authorList>
    </citation>
    <scope>NUCLEOTIDE SEQUENCE [LARGE SCALE GENOMIC DNA]</scope>
    <source>
        <strain evidence="1 2">SAG 216-7</strain>
    </source>
</reference>
<keyword evidence="2" id="KW-1185">Reference proteome</keyword>
<evidence type="ECO:0000313" key="2">
    <source>
        <dbReference type="Proteomes" id="UP001491310"/>
    </source>
</evidence>
<evidence type="ECO:0000313" key="1">
    <source>
        <dbReference type="EMBL" id="KAK9916770.1"/>
    </source>
</evidence>